<protein>
    <submittedName>
        <fullName evidence="4">Uncharacterized protein</fullName>
    </submittedName>
</protein>
<keyword evidence="2 3" id="KW-0802">TPR repeat</keyword>
<accession>A0A0L8AN28</accession>
<dbReference type="Pfam" id="PF07719">
    <property type="entry name" value="TPR_2"/>
    <property type="match status" value="1"/>
</dbReference>
<dbReference type="InterPro" id="IPR019734">
    <property type="entry name" value="TPR_rpt"/>
</dbReference>
<dbReference type="AlphaFoldDB" id="A0A0L8AN28"/>
<proteinExistence type="predicted"/>
<name>A0A0L8AN28_9BACT</name>
<reference evidence="5" key="1">
    <citation type="submission" date="2014-11" db="EMBL/GenBank/DDBJ databases">
        <title>Genome sequencing of Roseivirga sp. D-25.</title>
        <authorList>
            <person name="Selvaratnam C."/>
            <person name="Thevarajoo S."/>
            <person name="Goh K.M."/>
            <person name="Eee R."/>
            <person name="Chan K.-G."/>
            <person name="Chong C.S."/>
        </authorList>
    </citation>
    <scope>NUCLEOTIDE SEQUENCE [LARGE SCALE GENOMIC DNA]</scope>
    <source>
        <strain evidence="5">D-25</strain>
    </source>
</reference>
<keyword evidence="5" id="KW-1185">Reference proteome</keyword>
<evidence type="ECO:0000256" key="3">
    <source>
        <dbReference type="PROSITE-ProRule" id="PRU00339"/>
    </source>
</evidence>
<dbReference type="RefSeq" id="WP_053222605.1">
    <property type="nucleotide sequence ID" value="NZ_JSVA01000006.1"/>
</dbReference>
<dbReference type="SUPFAM" id="SSF48452">
    <property type="entry name" value="TPR-like"/>
    <property type="match status" value="1"/>
</dbReference>
<dbReference type="InterPro" id="IPR011990">
    <property type="entry name" value="TPR-like_helical_dom_sf"/>
</dbReference>
<dbReference type="Gene3D" id="1.25.40.10">
    <property type="entry name" value="Tetratricopeptide repeat domain"/>
    <property type="match status" value="2"/>
</dbReference>
<dbReference type="OrthoDB" id="739506at2"/>
<gene>
    <name evidence="4" type="ORF">OB69_05000</name>
</gene>
<dbReference type="PANTHER" id="PTHR12558:SF13">
    <property type="entry name" value="CELL DIVISION CYCLE PROTEIN 27 HOMOLOG"/>
    <property type="match status" value="1"/>
</dbReference>
<evidence type="ECO:0000313" key="4">
    <source>
        <dbReference type="EMBL" id="KOF03656.1"/>
    </source>
</evidence>
<sequence length="389" mass="44046">MKKLFFTALLLFFVAGVYGQKKVLKSAEKALKKGEYAEALTLAKQASENAETKDDAEVYVILGKAKLYQFKADMENIDLARESFAYFNTAVEKGDEDLKEDLYFPPVMNSNNDFIGGGEGFIFLQNLVNKKGNEYFEVDDFENAYKYFSLSADIKADVIMNFYAGYSAYNADKVDDAIKYYTRVVESTEEFENTNFAYNGLIDMYLTKKDFDNALKYARMAQKAFPDEKVYRDFEIDILIQGDKLDEAIAGIQKNIDNGDKTAILYYTLAFLQYNAGDYPAALESANKALELQPDYPDASYVVGSVYFNEGVEILKAANDITDNAEYDKKREEAYAKFRLALPHFEKAEKSKPNDIYILNPLSTVYDQLGMDAKRDAILARIEALDGGE</sequence>
<evidence type="ECO:0000313" key="5">
    <source>
        <dbReference type="Proteomes" id="UP000036908"/>
    </source>
</evidence>
<dbReference type="PROSITE" id="PS50005">
    <property type="entry name" value="TPR"/>
    <property type="match status" value="1"/>
</dbReference>
<dbReference type="PROSITE" id="PS50293">
    <property type="entry name" value="TPR_REGION"/>
    <property type="match status" value="1"/>
</dbReference>
<keyword evidence="1" id="KW-0677">Repeat</keyword>
<dbReference type="PANTHER" id="PTHR12558">
    <property type="entry name" value="CELL DIVISION CYCLE 16,23,27"/>
    <property type="match status" value="1"/>
</dbReference>
<dbReference type="EMBL" id="JSVA01000006">
    <property type="protein sequence ID" value="KOF03656.1"/>
    <property type="molecule type" value="Genomic_DNA"/>
</dbReference>
<dbReference type="SMART" id="SM00028">
    <property type="entry name" value="TPR"/>
    <property type="match status" value="3"/>
</dbReference>
<dbReference type="Pfam" id="PF13432">
    <property type="entry name" value="TPR_16"/>
    <property type="match status" value="1"/>
</dbReference>
<evidence type="ECO:0000256" key="1">
    <source>
        <dbReference type="ARBA" id="ARBA00022737"/>
    </source>
</evidence>
<organism evidence="4 5">
    <name type="scientific">Roseivirga seohaensis subsp. aquiponti</name>
    <dbReference type="NCBI Taxonomy" id="1566026"/>
    <lineage>
        <taxon>Bacteria</taxon>
        <taxon>Pseudomonadati</taxon>
        <taxon>Bacteroidota</taxon>
        <taxon>Cytophagia</taxon>
        <taxon>Cytophagales</taxon>
        <taxon>Roseivirgaceae</taxon>
        <taxon>Roseivirga</taxon>
    </lineage>
</organism>
<evidence type="ECO:0000256" key="2">
    <source>
        <dbReference type="ARBA" id="ARBA00022803"/>
    </source>
</evidence>
<dbReference type="Proteomes" id="UP000036908">
    <property type="component" value="Unassembled WGS sequence"/>
</dbReference>
<comment type="caution">
    <text evidence="4">The sequence shown here is derived from an EMBL/GenBank/DDBJ whole genome shotgun (WGS) entry which is preliminary data.</text>
</comment>
<feature type="repeat" description="TPR" evidence="3">
    <location>
        <begin position="263"/>
        <end position="296"/>
    </location>
</feature>
<dbReference type="InterPro" id="IPR013105">
    <property type="entry name" value="TPR_2"/>
</dbReference>
<dbReference type="PATRIC" id="fig|1566026.4.peg.2824"/>